<feature type="transmembrane region" description="Helical" evidence="9">
    <location>
        <begin position="292"/>
        <end position="310"/>
    </location>
</feature>
<keyword evidence="3" id="KW-0813">Transport</keyword>
<evidence type="ECO:0000256" key="6">
    <source>
        <dbReference type="ARBA" id="ARBA00022989"/>
    </source>
</evidence>
<evidence type="ECO:0000256" key="8">
    <source>
        <dbReference type="ARBA" id="ARBA00023136"/>
    </source>
</evidence>
<feature type="transmembrane region" description="Helical" evidence="9">
    <location>
        <begin position="155"/>
        <end position="180"/>
    </location>
</feature>
<sequence length="344" mass="37571">MNNGFVIHTIGSLLQLLGVILLIPLGIAVLETPSGESLQTILSTAPASGFFISCLVTVCVGTLFKIQKPPTLVGNGIREGFAIVTFGWIFLSLFSAIPLWVYFMESSGTSSLWFHQFTDAFFESMSGFTTTGSTILRDIEALPKSLLFWRSMTHWLGGMGIVTLVLAIFPASGITAYQMFRGEVPGPTAEKIGPQLGHTTKVLWGVYILLTLAETLLLTLGGMTLFDALCHSFGTMATGGFSTKNASIGYYDSVNIDTVITIFMFLAGMNFMLHYALIFQRSLAVVTTNREFRFYAILVAGAILFSTVVLRTQGVQDERTISSSYRSAPLSSEEIHQKIDTEQE</sequence>
<dbReference type="GO" id="GO:0008324">
    <property type="term" value="F:monoatomic cation transmembrane transporter activity"/>
    <property type="evidence" value="ECO:0007669"/>
    <property type="project" value="InterPro"/>
</dbReference>
<evidence type="ECO:0000256" key="2">
    <source>
        <dbReference type="ARBA" id="ARBA00009137"/>
    </source>
</evidence>
<dbReference type="PATRIC" id="fig|1313304.3.peg.1904"/>
<keyword evidence="8 9" id="KW-0472">Membrane</keyword>
<evidence type="ECO:0000256" key="1">
    <source>
        <dbReference type="ARBA" id="ARBA00004651"/>
    </source>
</evidence>
<keyword evidence="6 9" id="KW-1133">Transmembrane helix</keyword>
<protein>
    <submittedName>
        <fullName evidence="10">Potassium uptake protein, TrkH family</fullName>
    </submittedName>
</protein>
<evidence type="ECO:0000256" key="5">
    <source>
        <dbReference type="ARBA" id="ARBA00022692"/>
    </source>
</evidence>
<dbReference type="Pfam" id="PF02386">
    <property type="entry name" value="TrkH"/>
    <property type="match status" value="1"/>
</dbReference>
<feature type="transmembrane region" description="Helical" evidence="9">
    <location>
        <begin position="12"/>
        <end position="30"/>
    </location>
</feature>
<dbReference type="GO" id="GO:0030001">
    <property type="term" value="P:metal ion transport"/>
    <property type="evidence" value="ECO:0007669"/>
    <property type="project" value="UniProtKB-ARBA"/>
</dbReference>
<reference evidence="10 11" key="1">
    <citation type="journal article" date="2013" name="Environ. Microbiol.">
        <title>Genome analysis of Chitinivibrio alkaliphilus gen. nov., sp. nov., a novel extremely haloalkaliphilic anaerobic chitinolytic bacterium from the candidate phylum Termite Group 3.</title>
        <authorList>
            <person name="Sorokin D.Y."/>
            <person name="Gumerov V.M."/>
            <person name="Rakitin A.L."/>
            <person name="Beletsky A.V."/>
            <person name="Damste J.S."/>
            <person name="Muyzer G."/>
            <person name="Mardanov A.V."/>
            <person name="Ravin N.V."/>
        </authorList>
    </citation>
    <scope>NUCLEOTIDE SEQUENCE [LARGE SCALE GENOMIC DNA]</scope>
    <source>
        <strain evidence="10 11">ACht1</strain>
    </source>
</reference>
<dbReference type="InterPro" id="IPR003445">
    <property type="entry name" value="Cat_transpt"/>
</dbReference>
<dbReference type="STRING" id="1313304.CALK_1998"/>
<comment type="similarity">
    <text evidence="2">Belongs to the TrkH potassium transport family.</text>
</comment>
<comment type="subcellular location">
    <subcellularLocation>
        <location evidence="1">Cell membrane</location>
        <topology evidence="1">Multi-pass membrane protein</topology>
    </subcellularLocation>
</comment>
<evidence type="ECO:0000256" key="9">
    <source>
        <dbReference type="SAM" id="Phobius"/>
    </source>
</evidence>
<evidence type="ECO:0000256" key="4">
    <source>
        <dbReference type="ARBA" id="ARBA00022475"/>
    </source>
</evidence>
<evidence type="ECO:0000313" key="11">
    <source>
        <dbReference type="Proteomes" id="UP000017148"/>
    </source>
</evidence>
<evidence type="ECO:0000256" key="3">
    <source>
        <dbReference type="ARBA" id="ARBA00022448"/>
    </source>
</evidence>
<keyword evidence="5 9" id="KW-0812">Transmembrane</keyword>
<organism evidence="10 11">
    <name type="scientific">Chitinivibrio alkaliphilus ACht1</name>
    <dbReference type="NCBI Taxonomy" id="1313304"/>
    <lineage>
        <taxon>Bacteria</taxon>
        <taxon>Pseudomonadati</taxon>
        <taxon>Fibrobacterota</taxon>
        <taxon>Chitinivibrionia</taxon>
        <taxon>Chitinivibrionales</taxon>
        <taxon>Chitinivibrionaceae</taxon>
        <taxon>Chitinivibrio</taxon>
    </lineage>
</organism>
<dbReference type="AlphaFoldDB" id="U7D7P4"/>
<feature type="transmembrane region" description="Helical" evidence="9">
    <location>
        <begin position="259"/>
        <end position="280"/>
    </location>
</feature>
<keyword evidence="4" id="KW-1003">Cell membrane</keyword>
<accession>U7D7P4</accession>
<dbReference type="Proteomes" id="UP000017148">
    <property type="component" value="Unassembled WGS sequence"/>
</dbReference>
<dbReference type="PANTHER" id="PTHR32024:SF2">
    <property type="entry name" value="TRK SYSTEM POTASSIUM UPTAKE PROTEIN TRKG-RELATED"/>
    <property type="match status" value="1"/>
</dbReference>
<dbReference type="PANTHER" id="PTHR32024">
    <property type="entry name" value="TRK SYSTEM POTASSIUM UPTAKE PROTEIN TRKG-RELATED"/>
    <property type="match status" value="1"/>
</dbReference>
<dbReference type="EMBL" id="ASJR01000019">
    <property type="protein sequence ID" value="ERP31117.1"/>
    <property type="molecule type" value="Genomic_DNA"/>
</dbReference>
<feature type="transmembrane region" description="Helical" evidence="9">
    <location>
        <begin position="80"/>
        <end position="103"/>
    </location>
</feature>
<dbReference type="GO" id="GO:0005886">
    <property type="term" value="C:plasma membrane"/>
    <property type="evidence" value="ECO:0007669"/>
    <property type="project" value="UniProtKB-SubCell"/>
</dbReference>
<dbReference type="eggNOG" id="COG0168">
    <property type="taxonomic scope" value="Bacteria"/>
</dbReference>
<evidence type="ECO:0000313" key="10">
    <source>
        <dbReference type="EMBL" id="ERP31117.1"/>
    </source>
</evidence>
<keyword evidence="11" id="KW-1185">Reference proteome</keyword>
<keyword evidence="7" id="KW-0406">Ion transport</keyword>
<feature type="transmembrane region" description="Helical" evidence="9">
    <location>
        <begin position="201"/>
        <end position="226"/>
    </location>
</feature>
<name>U7D7P4_9BACT</name>
<comment type="caution">
    <text evidence="10">The sequence shown here is derived from an EMBL/GenBank/DDBJ whole genome shotgun (WGS) entry which is preliminary data.</text>
</comment>
<dbReference type="RefSeq" id="WP_022637416.1">
    <property type="nucleotide sequence ID" value="NZ_ASJR01000019.1"/>
</dbReference>
<gene>
    <name evidence="10" type="ORF">CALK_1998</name>
</gene>
<proteinExistence type="inferred from homology"/>
<evidence type="ECO:0000256" key="7">
    <source>
        <dbReference type="ARBA" id="ARBA00023065"/>
    </source>
</evidence>
<feature type="transmembrane region" description="Helical" evidence="9">
    <location>
        <begin position="50"/>
        <end position="68"/>
    </location>
</feature>